<proteinExistence type="predicted"/>
<dbReference type="EMBL" id="CP061336">
    <property type="protein sequence ID" value="QNU65949.1"/>
    <property type="molecule type" value="Genomic_DNA"/>
</dbReference>
<evidence type="ECO:0000313" key="1">
    <source>
        <dbReference type="EMBL" id="QNU65949.1"/>
    </source>
</evidence>
<gene>
    <name evidence="1" type="ORF">EHE19_013770</name>
</gene>
<reference evidence="1 2" key="1">
    <citation type="submission" date="2020-09" db="EMBL/GenBank/DDBJ databases">
        <title>Characterization and genome sequencing of Ruminiclostridium sp. nov. MA18.</title>
        <authorList>
            <person name="Rettenmaier R."/>
            <person name="Kowollik M.-L."/>
            <person name="Liebl W."/>
            <person name="Zverlov V."/>
        </authorList>
    </citation>
    <scope>NUCLEOTIDE SEQUENCE [LARGE SCALE GENOMIC DNA]</scope>
    <source>
        <strain evidence="1 2">MA18</strain>
    </source>
</reference>
<dbReference type="AlphaFoldDB" id="A0A4U7JH03"/>
<accession>A0A4U7JH03</accession>
<dbReference type="OrthoDB" id="1730249at2"/>
<sequence>MKKLQILIAIAFIFSIISSSTFAVQTINNGEQVGATEQDAGFFNRNHKHDKCDKDPIKRLEERKKEIEKELKEGNITKEKAEELTKKIDERIAKIKEFDSLTLPQKKERINQKFKTHIEQNVKKGIMTKEEGDKAIQEFNKQLENWDGNNFPKFKEKSERHR</sequence>
<name>A0A4U7JH03_9FIRM</name>
<dbReference type="Proteomes" id="UP000306409">
    <property type="component" value="Chromosome"/>
</dbReference>
<dbReference type="KEGG" id="rher:EHE19_013770"/>
<organism evidence="1 2">
    <name type="scientific">Ruminiclostridium herbifermentans</name>
    <dbReference type="NCBI Taxonomy" id="2488810"/>
    <lineage>
        <taxon>Bacteria</taxon>
        <taxon>Bacillati</taxon>
        <taxon>Bacillota</taxon>
        <taxon>Clostridia</taxon>
        <taxon>Eubacteriales</taxon>
        <taxon>Oscillospiraceae</taxon>
        <taxon>Ruminiclostridium</taxon>
    </lineage>
</organism>
<keyword evidence="2" id="KW-1185">Reference proteome</keyword>
<protein>
    <submittedName>
        <fullName evidence="1">Uncharacterized protein</fullName>
    </submittedName>
</protein>
<evidence type="ECO:0000313" key="2">
    <source>
        <dbReference type="Proteomes" id="UP000306409"/>
    </source>
</evidence>